<dbReference type="InterPro" id="IPR050650">
    <property type="entry name" value="Type-II_Cytokine-TF_Rcpt"/>
</dbReference>
<keyword evidence="3" id="KW-0675">Receptor</keyword>
<evidence type="ECO:0000259" key="2">
    <source>
        <dbReference type="Pfam" id="PF01108"/>
    </source>
</evidence>
<dbReference type="PANTHER" id="PTHR20859">
    <property type="entry name" value="INTERFERON/INTERLEUKIN RECEPTOR"/>
    <property type="match status" value="1"/>
</dbReference>
<feature type="domain" description="Fibronectin type-III" evidence="2">
    <location>
        <begin position="39"/>
        <end position="130"/>
    </location>
</feature>
<proteinExistence type="predicted"/>
<feature type="transmembrane region" description="Helical" evidence="1">
    <location>
        <begin position="242"/>
        <end position="265"/>
    </location>
</feature>
<dbReference type="EMBL" id="HADX01007858">
    <property type="protein sequence ID" value="SBP30090.1"/>
    <property type="molecule type" value="Transcribed_RNA"/>
</dbReference>
<keyword evidence="1" id="KW-0812">Transmembrane</keyword>
<name>A0A1A7YJJ9_9TELE</name>
<evidence type="ECO:0000256" key="1">
    <source>
        <dbReference type="SAM" id="Phobius"/>
    </source>
</evidence>
<keyword evidence="1" id="KW-0472">Membrane</keyword>
<gene>
    <name evidence="3" type="primary">CRFB6</name>
</gene>
<reference evidence="3" key="1">
    <citation type="submission" date="2016-05" db="EMBL/GenBank/DDBJ databases">
        <authorList>
            <person name="Lavstsen T."/>
            <person name="Jespersen J.S."/>
        </authorList>
    </citation>
    <scope>NUCLEOTIDE SEQUENCE</scope>
    <source>
        <tissue evidence="3">Brain</tissue>
    </source>
</reference>
<organism evidence="3">
    <name type="scientific">Iconisemion striatum</name>
    <dbReference type="NCBI Taxonomy" id="60296"/>
    <lineage>
        <taxon>Eukaryota</taxon>
        <taxon>Metazoa</taxon>
        <taxon>Chordata</taxon>
        <taxon>Craniata</taxon>
        <taxon>Vertebrata</taxon>
        <taxon>Euteleostomi</taxon>
        <taxon>Actinopterygii</taxon>
        <taxon>Neopterygii</taxon>
        <taxon>Teleostei</taxon>
        <taxon>Neoteleostei</taxon>
        <taxon>Acanthomorphata</taxon>
        <taxon>Ovalentaria</taxon>
        <taxon>Atherinomorphae</taxon>
        <taxon>Cyprinodontiformes</taxon>
        <taxon>Nothobranchiidae</taxon>
        <taxon>Iconisemion</taxon>
    </lineage>
</organism>
<dbReference type="InterPro" id="IPR003961">
    <property type="entry name" value="FN3_dom"/>
</dbReference>
<dbReference type="Gene3D" id="2.60.40.10">
    <property type="entry name" value="Immunoglobulins"/>
    <property type="match status" value="1"/>
</dbReference>
<dbReference type="Pfam" id="PF01108">
    <property type="entry name" value="Tissue_fac"/>
    <property type="match status" value="1"/>
</dbReference>
<dbReference type="SUPFAM" id="SSF49265">
    <property type="entry name" value="Fibronectin type III"/>
    <property type="match status" value="1"/>
</dbReference>
<dbReference type="InterPro" id="IPR013783">
    <property type="entry name" value="Ig-like_fold"/>
</dbReference>
<dbReference type="EMBL" id="HADW01013475">
    <property type="protein sequence ID" value="SBP14875.1"/>
    <property type="molecule type" value="Transcribed_RNA"/>
</dbReference>
<accession>A0A1A7YJJ9</accession>
<dbReference type="InterPro" id="IPR036116">
    <property type="entry name" value="FN3_sf"/>
</dbReference>
<protein>
    <submittedName>
        <fullName evidence="3">Cytokine receptor family member b6</fullName>
    </submittedName>
</protein>
<dbReference type="AlphaFoldDB" id="A0A1A7YJJ9"/>
<dbReference type="GO" id="GO:0004896">
    <property type="term" value="F:cytokine receptor activity"/>
    <property type="evidence" value="ECO:0007669"/>
    <property type="project" value="TreeGrafter"/>
</dbReference>
<feature type="non-terminal residue" evidence="3">
    <location>
        <position position="1"/>
    </location>
</feature>
<evidence type="ECO:0000313" key="3">
    <source>
        <dbReference type="EMBL" id="SBP30090.1"/>
    </source>
</evidence>
<dbReference type="PANTHER" id="PTHR20859:SF53">
    <property type="entry name" value="INTERLEUKIN-22 RECEPTOR SUBUNIT ALPHA-1"/>
    <property type="match status" value="1"/>
</dbReference>
<sequence>CPVPGSFLDVNVIPVAEMDRRRMDTRTQMSGTPVCLRNLAVLVLVLVRVGSEEVLVPPTNVHINGSELTWTPGLVQDGVTYSVSYLYESVWEPVPKCDHTSLTTCHLNKTRSVSECFRLRVRATRFSLESEPVEACSSHGSVCSPEVHLSAGPCSLTVLLSKNHSLFDENADHATHVIYFGAEGEELKEQEDASKPFRNLEVGRRYCAKVQFQLFGKAFGPASCEQCEVIPEQIPGGPNQKVIITMLVLVFLLVSLGVGVSYVLIYRQERIKRFLQPPCTIPEFFQEPLLEQTTPILPPPEESYDVVLSMIPMELGGD</sequence>
<keyword evidence="1" id="KW-1133">Transmembrane helix</keyword>
<dbReference type="GO" id="GO:0005886">
    <property type="term" value="C:plasma membrane"/>
    <property type="evidence" value="ECO:0007669"/>
    <property type="project" value="TreeGrafter"/>
</dbReference>
<reference evidence="3" key="2">
    <citation type="submission" date="2016-06" db="EMBL/GenBank/DDBJ databases">
        <title>The genome of a short-lived fish provides insights into sex chromosome evolution and the genetic control of aging.</title>
        <authorList>
            <person name="Reichwald K."/>
            <person name="Felder M."/>
            <person name="Petzold A."/>
            <person name="Koch P."/>
            <person name="Groth M."/>
            <person name="Platzer M."/>
        </authorList>
    </citation>
    <scope>NUCLEOTIDE SEQUENCE</scope>
    <source>
        <tissue evidence="3">Brain</tissue>
    </source>
</reference>